<proteinExistence type="predicted"/>
<name>A0A7S2FW62_9STRA</name>
<reference evidence="2" key="1">
    <citation type="submission" date="2021-01" db="EMBL/GenBank/DDBJ databases">
        <authorList>
            <person name="Corre E."/>
            <person name="Pelletier E."/>
            <person name="Niang G."/>
            <person name="Scheremetjew M."/>
            <person name="Finn R."/>
            <person name="Kale V."/>
            <person name="Holt S."/>
            <person name="Cochrane G."/>
            <person name="Meng A."/>
            <person name="Brown T."/>
            <person name="Cohen L."/>
        </authorList>
    </citation>
    <scope>NUCLEOTIDE SEQUENCE</scope>
    <source>
        <strain evidence="2">CCMP1381</strain>
    </source>
</reference>
<evidence type="ECO:0000313" key="2">
    <source>
        <dbReference type="EMBL" id="CAD9416921.1"/>
    </source>
</evidence>
<feature type="compositionally biased region" description="Low complexity" evidence="1">
    <location>
        <begin position="100"/>
        <end position="113"/>
    </location>
</feature>
<organism evidence="2">
    <name type="scientific">Octactis speculum</name>
    <dbReference type="NCBI Taxonomy" id="3111310"/>
    <lineage>
        <taxon>Eukaryota</taxon>
        <taxon>Sar</taxon>
        <taxon>Stramenopiles</taxon>
        <taxon>Ochrophyta</taxon>
        <taxon>Dictyochophyceae</taxon>
        <taxon>Dictyochales</taxon>
        <taxon>Dictyochaceae</taxon>
        <taxon>Octactis</taxon>
    </lineage>
</organism>
<dbReference type="EMBL" id="HBGS01024757">
    <property type="protein sequence ID" value="CAD9416921.1"/>
    <property type="molecule type" value="Transcribed_RNA"/>
</dbReference>
<protein>
    <submittedName>
        <fullName evidence="2">Uncharacterized protein</fullName>
    </submittedName>
</protein>
<sequence length="137" mass="15039">MAHNFSDVTHEIVTQAAETTTNAAIKAAAVTVATATEAGKQVKETYDGITIQADMSVPGTDFMSSASDRVDAENEEISRIEADLEAQKAKEDEDKKKRSTSTSRSKASWSVSRHPQLPRQVSMPSNNYENQRDTDYL</sequence>
<accession>A0A7S2FW62</accession>
<dbReference type="AlphaFoldDB" id="A0A7S2FW62"/>
<gene>
    <name evidence="2" type="ORF">DSPE1174_LOCUS12566</name>
</gene>
<evidence type="ECO:0000256" key="1">
    <source>
        <dbReference type="SAM" id="MobiDB-lite"/>
    </source>
</evidence>
<feature type="compositionally biased region" description="Basic and acidic residues" evidence="1">
    <location>
        <begin position="68"/>
        <end position="96"/>
    </location>
</feature>
<feature type="region of interest" description="Disordered" evidence="1">
    <location>
        <begin position="56"/>
        <end position="137"/>
    </location>
</feature>